<comment type="caution">
    <text evidence="5">The sequence shown here is derived from an EMBL/GenBank/DDBJ whole genome shotgun (WGS) entry which is preliminary data.</text>
</comment>
<evidence type="ECO:0000313" key="5">
    <source>
        <dbReference type="EMBL" id="CAJ0936576.1"/>
    </source>
</evidence>
<dbReference type="InterPro" id="IPR019808">
    <property type="entry name" value="Histidine_triad_CS"/>
</dbReference>
<evidence type="ECO:0000259" key="4">
    <source>
        <dbReference type="PROSITE" id="PS51084"/>
    </source>
</evidence>
<gene>
    <name evidence="5" type="ORF">RIMI_LOCUS6786368</name>
</gene>
<dbReference type="SUPFAM" id="SSF54197">
    <property type="entry name" value="HIT-like"/>
    <property type="match status" value="1"/>
</dbReference>
<dbReference type="PROSITE" id="PS51084">
    <property type="entry name" value="HIT_2"/>
    <property type="match status" value="1"/>
</dbReference>
<dbReference type="Proteomes" id="UP001176940">
    <property type="component" value="Unassembled WGS sequence"/>
</dbReference>
<evidence type="ECO:0000256" key="1">
    <source>
        <dbReference type="ARBA" id="ARBA00024472"/>
    </source>
</evidence>
<evidence type="ECO:0000256" key="2">
    <source>
        <dbReference type="ARBA" id="ARBA00025764"/>
    </source>
</evidence>
<dbReference type="Gene3D" id="3.30.428.10">
    <property type="entry name" value="HIT-like"/>
    <property type="match status" value="1"/>
</dbReference>
<accession>A0ABN9LDE4</accession>
<dbReference type="Pfam" id="PF01230">
    <property type="entry name" value="HIT"/>
    <property type="match status" value="2"/>
</dbReference>
<dbReference type="PRINTS" id="PR00332">
    <property type="entry name" value="HISTRIAD"/>
</dbReference>
<dbReference type="InterPro" id="IPR036265">
    <property type="entry name" value="HIT-like_sf"/>
</dbReference>
<dbReference type="InterPro" id="IPR001310">
    <property type="entry name" value="Histidine_triad_HIT"/>
</dbReference>
<keyword evidence="6" id="KW-1185">Reference proteome</keyword>
<comment type="similarity">
    <text evidence="2">Belongs to the HINT family.</text>
</comment>
<feature type="domain" description="HIT" evidence="4">
    <location>
        <begin position="64"/>
        <end position="205"/>
    </location>
</feature>
<dbReference type="PROSITE" id="PS00892">
    <property type="entry name" value="HIT_1"/>
    <property type="match status" value="1"/>
</dbReference>
<sequence>MDYDVGHNDGQENEGFSGIRRCSNGLIVAAMRCRRPSEQQHREAQRAAAQEAQRAAAQTASPTIFSRILDRTLPADIIYEDDQCLAFRDVAPQAPVHFLVIPKVQIPRISQVAQEDKEHGNQGKHRVTKRGPALSYPMFTLVTGIVGRWRALLGHLLVTASHLAQKEGLVNGYRIVINDGQQGAQSVYHLHLHVIGGRQMRWPPG</sequence>
<reference evidence="5" key="1">
    <citation type="submission" date="2023-07" db="EMBL/GenBank/DDBJ databases">
        <authorList>
            <person name="Stuckert A."/>
        </authorList>
    </citation>
    <scope>NUCLEOTIDE SEQUENCE</scope>
</reference>
<evidence type="ECO:0000313" key="6">
    <source>
        <dbReference type="Proteomes" id="UP001176940"/>
    </source>
</evidence>
<name>A0ABN9LDE4_9NEOB</name>
<protein>
    <recommendedName>
        <fullName evidence="4">HIT domain-containing protein</fullName>
    </recommendedName>
</protein>
<dbReference type="PANTHER" id="PTHR23089">
    <property type="entry name" value="HISTIDINE TRIAD HIT PROTEIN"/>
    <property type="match status" value="1"/>
</dbReference>
<feature type="short sequence motif" description="Histidine triad motif" evidence="3">
    <location>
        <begin position="189"/>
        <end position="193"/>
    </location>
</feature>
<dbReference type="CDD" id="cd01276">
    <property type="entry name" value="PKCI_related"/>
    <property type="match status" value="1"/>
</dbReference>
<dbReference type="EMBL" id="CAUEEQ010012448">
    <property type="protein sequence ID" value="CAJ0936576.1"/>
    <property type="molecule type" value="Genomic_DNA"/>
</dbReference>
<evidence type="ECO:0000256" key="3">
    <source>
        <dbReference type="PROSITE-ProRule" id="PRU00464"/>
    </source>
</evidence>
<comment type="catalytic activity">
    <reaction evidence="1">
        <text>adenosine 5'-phosphoramidate + H2O = NH4(+) + AMP</text>
        <dbReference type="Rhea" id="RHEA:67916"/>
        <dbReference type="ChEBI" id="CHEBI:15377"/>
        <dbReference type="ChEBI" id="CHEBI:28938"/>
        <dbReference type="ChEBI" id="CHEBI:57890"/>
        <dbReference type="ChEBI" id="CHEBI:456215"/>
    </reaction>
</comment>
<dbReference type="InterPro" id="IPR011146">
    <property type="entry name" value="HIT-like"/>
</dbReference>
<organism evidence="5 6">
    <name type="scientific">Ranitomeya imitator</name>
    <name type="common">mimic poison frog</name>
    <dbReference type="NCBI Taxonomy" id="111125"/>
    <lineage>
        <taxon>Eukaryota</taxon>
        <taxon>Metazoa</taxon>
        <taxon>Chordata</taxon>
        <taxon>Craniata</taxon>
        <taxon>Vertebrata</taxon>
        <taxon>Euteleostomi</taxon>
        <taxon>Amphibia</taxon>
        <taxon>Batrachia</taxon>
        <taxon>Anura</taxon>
        <taxon>Neobatrachia</taxon>
        <taxon>Hyloidea</taxon>
        <taxon>Dendrobatidae</taxon>
        <taxon>Dendrobatinae</taxon>
        <taxon>Ranitomeya</taxon>
    </lineage>
</organism>
<proteinExistence type="inferred from homology"/>